<dbReference type="InterPro" id="IPR035973">
    <property type="entry name" value="Cyt_c_oxidase_su3-like_sf"/>
</dbReference>
<dbReference type="Pfam" id="PF00510">
    <property type="entry name" value="COX3"/>
    <property type="match status" value="1"/>
</dbReference>
<evidence type="ECO:0000256" key="8">
    <source>
        <dbReference type="RuleBase" id="RU003375"/>
    </source>
</evidence>
<feature type="transmembrane region" description="Helical" evidence="9">
    <location>
        <begin position="243"/>
        <end position="267"/>
    </location>
</feature>
<dbReference type="SUPFAM" id="SSF81452">
    <property type="entry name" value="Cytochrome c oxidase subunit III-like"/>
    <property type="match status" value="1"/>
</dbReference>
<dbReference type="CDD" id="cd01665">
    <property type="entry name" value="Cyt_c_Oxidase_III"/>
    <property type="match status" value="1"/>
</dbReference>
<comment type="similarity">
    <text evidence="2 8">Belongs to the cytochrome c oxidase subunit 3 family.</text>
</comment>
<protein>
    <recommendedName>
        <fullName evidence="3 8">Cytochrome c oxidase subunit 3</fullName>
    </recommendedName>
</protein>
<dbReference type="Gene3D" id="1.10.287.70">
    <property type="match status" value="1"/>
</dbReference>
<dbReference type="InterPro" id="IPR000298">
    <property type="entry name" value="Cyt_c_oxidase-like_su3"/>
</dbReference>
<feature type="transmembrane region" description="Helical" evidence="9">
    <location>
        <begin position="202"/>
        <end position="223"/>
    </location>
</feature>
<dbReference type="PANTHER" id="PTHR11403:SF7">
    <property type="entry name" value="CYTOCHROME C OXIDASE SUBUNIT 3"/>
    <property type="match status" value="1"/>
</dbReference>
<dbReference type="InterPro" id="IPR033945">
    <property type="entry name" value="Cyt_c_oxase_su3_dom"/>
</dbReference>
<dbReference type="PROSITE" id="PS50253">
    <property type="entry name" value="COX3"/>
    <property type="match status" value="1"/>
</dbReference>
<dbReference type="GO" id="GO:0016020">
    <property type="term" value="C:membrane"/>
    <property type="evidence" value="ECO:0007669"/>
    <property type="project" value="UniProtKB-SubCell"/>
</dbReference>
<keyword evidence="6 9" id="KW-1133">Transmembrane helix</keyword>
<evidence type="ECO:0000256" key="6">
    <source>
        <dbReference type="ARBA" id="ARBA00022989"/>
    </source>
</evidence>
<dbReference type="InterPro" id="IPR024791">
    <property type="entry name" value="Cyt_c/ubiquinol_Oxase_su3"/>
</dbReference>
<dbReference type="Gene3D" id="1.20.120.80">
    <property type="entry name" value="Cytochrome c oxidase, subunit III, four-helix bundle"/>
    <property type="match status" value="1"/>
</dbReference>
<reference evidence="11" key="1">
    <citation type="submission" date="2012-11" db="EMBL/GenBank/DDBJ databases">
        <authorList>
            <person name="Gloeckner G."/>
            <person name="Abele D."/>
        </authorList>
    </citation>
    <scope>NUCLEOTIDE SEQUENCE</scope>
</reference>
<accession>T1QR48</accession>
<feature type="transmembrane region" description="Helical" evidence="9">
    <location>
        <begin position="69"/>
        <end position="89"/>
    </location>
</feature>
<keyword evidence="8 11" id="KW-0496">Mitochondrion</keyword>
<dbReference type="EMBL" id="KC197241">
    <property type="protein sequence ID" value="AGC84095.1"/>
    <property type="molecule type" value="Genomic_DNA"/>
</dbReference>
<dbReference type="GO" id="GO:0006123">
    <property type="term" value="P:mitochondrial electron transport, cytochrome c to oxygen"/>
    <property type="evidence" value="ECO:0007669"/>
    <property type="project" value="TreeGrafter"/>
</dbReference>
<keyword evidence="7 9" id="KW-0472">Membrane</keyword>
<evidence type="ECO:0000256" key="3">
    <source>
        <dbReference type="ARBA" id="ARBA00015944"/>
    </source>
</evidence>
<dbReference type="InterPro" id="IPR013833">
    <property type="entry name" value="Cyt_c_oxidase_su3_a-hlx"/>
</dbReference>
<dbReference type="EMBL" id="KF363952">
    <property type="protein sequence ID" value="AGW53605.1"/>
    <property type="molecule type" value="Genomic_DNA"/>
</dbReference>
<evidence type="ECO:0000259" key="10">
    <source>
        <dbReference type="PROSITE" id="PS50253"/>
    </source>
</evidence>
<evidence type="ECO:0000256" key="5">
    <source>
        <dbReference type="ARBA" id="ARBA00022967"/>
    </source>
</evidence>
<feature type="transmembrane region" description="Helical" evidence="9">
    <location>
        <begin position="109"/>
        <end position="132"/>
    </location>
</feature>
<dbReference type="AlphaFoldDB" id="T1QR48"/>
<keyword evidence="5" id="KW-1278">Translocase</keyword>
<evidence type="ECO:0000256" key="2">
    <source>
        <dbReference type="ARBA" id="ARBA00010581"/>
    </source>
</evidence>
<sequence>MFWLTSKVLVCSGTSNLLCGRFDSVYFLLARTGYHLVDVSPWPISAALSALGLTSAFIGLAFEGGSTIVEISFICSLVLLILTLIRWWGDVIVESTFLGCHTSLVVRNLRIGMLLFILSEIFFFVSFFWAFFYASIGELSSHGVSFWPPMGTKAIYPWKVPFLNTAVLLGSGATVTWAHNAVSAHNLDMENNKSSILINKKWWIHGLLSLGITVGLGVFFTWLQFNEYYMSSFSMADSVYGSVFFMMTGFHGMHVLVGTVFLLVCWFRLYLHHFSFHHHYFGLDAAVWYWHFVDIVWIGLFSFVYVWGY</sequence>
<geneLocation type="mitochondrion" evidence="11"/>
<comment type="function">
    <text evidence="8">Component of the cytochrome c oxidase, the last enzyme in the mitochondrial electron transport chain which drives oxidative phosphorylation. The respiratory chain contains 3 multisubunit complexes succinate dehydrogenase (complex II, CII), ubiquinol-cytochrome c oxidoreductase (cytochrome b-c1 complex, complex III, CIII) and cytochrome c oxidase (complex IV, CIV), that cooperate to transfer electrons derived from NADH and succinate to molecular oxygen, creating an electrochemical gradient over the inner membrane that drives transmembrane transport and the ATP synthase. Cytochrome c oxidase is the component of the respiratory chain that catalyzes the reduction of oxygen to water. Electrons originating from reduced cytochrome c in the intermembrane space (IMS) are transferred via the dinuclear copper A center (CU(A)) of subunit 2 and heme A of subunit 1 to the active site in subunit 1, a binuclear center (BNC) formed by heme A3 and copper B (CU(B)). The BNC reduces molecular oxygen to 2 water molecules using 4 electrons from cytochrome c in the IMS and 4 protons from the mitochondrial matrix.</text>
</comment>
<gene>
    <name evidence="11" type="primary">cox3</name>
</gene>
<evidence type="ECO:0000256" key="1">
    <source>
        <dbReference type="ARBA" id="ARBA00004141"/>
    </source>
</evidence>
<dbReference type="GO" id="GO:0005739">
    <property type="term" value="C:mitochondrion"/>
    <property type="evidence" value="ECO:0007669"/>
    <property type="project" value="TreeGrafter"/>
</dbReference>
<evidence type="ECO:0000256" key="7">
    <source>
        <dbReference type="ARBA" id="ARBA00023136"/>
    </source>
</evidence>
<name>T1QR48_ARCIS</name>
<reference evidence="11" key="2">
    <citation type="journal article" date="2013" name="PLoS ONE">
        <title>The mitochondrial genome of Arctica islandica; Phylogeny and variation.</title>
        <authorList>
            <person name="Glockner G."/>
            <person name="Heinze I."/>
            <person name="Platzer M."/>
            <person name="Held C."/>
            <person name="Abele D."/>
        </authorList>
    </citation>
    <scope>NUCLEOTIDE SEQUENCE</scope>
</reference>
<feature type="transmembrane region" description="Helical" evidence="9">
    <location>
        <begin position="288"/>
        <end position="308"/>
    </location>
</feature>
<feature type="domain" description="Heme-copper oxidase subunit III family profile" evidence="10">
    <location>
        <begin position="30"/>
        <end position="309"/>
    </location>
</feature>
<comment type="subcellular location">
    <subcellularLocation>
        <location evidence="1">Membrane</location>
        <topology evidence="1">Multi-pass membrane protein</topology>
    </subcellularLocation>
</comment>
<dbReference type="GO" id="GO:0004129">
    <property type="term" value="F:cytochrome-c oxidase activity"/>
    <property type="evidence" value="ECO:0007669"/>
    <property type="project" value="InterPro"/>
</dbReference>
<feature type="transmembrane region" description="Helical" evidence="9">
    <location>
        <begin position="42"/>
        <end position="62"/>
    </location>
</feature>
<evidence type="ECO:0000256" key="4">
    <source>
        <dbReference type="ARBA" id="ARBA00022692"/>
    </source>
</evidence>
<dbReference type="PANTHER" id="PTHR11403">
    <property type="entry name" value="CYTOCHROME C OXIDASE SUBUNIT III"/>
    <property type="match status" value="1"/>
</dbReference>
<evidence type="ECO:0000313" key="11">
    <source>
        <dbReference type="EMBL" id="AGC84095.1"/>
    </source>
</evidence>
<organism evidence="11">
    <name type="scientific">Arctica islandica</name>
    <name type="common">Ocean quahog</name>
    <name type="synonym">Venus islandica</name>
    <dbReference type="NCBI Taxonomy" id="59239"/>
    <lineage>
        <taxon>Eukaryota</taxon>
        <taxon>Metazoa</taxon>
        <taxon>Spiralia</taxon>
        <taxon>Lophotrochozoa</taxon>
        <taxon>Mollusca</taxon>
        <taxon>Bivalvia</taxon>
        <taxon>Autobranchia</taxon>
        <taxon>Heteroconchia</taxon>
        <taxon>Euheterodonta</taxon>
        <taxon>Imparidentia</taxon>
        <taxon>Neoheterodontei</taxon>
        <taxon>Venerida</taxon>
        <taxon>Arcticoidea</taxon>
        <taxon>Arcticidae</taxon>
        <taxon>Arctica</taxon>
    </lineage>
</organism>
<keyword evidence="4 8" id="KW-0812">Transmembrane</keyword>
<proteinExistence type="inferred from homology"/>
<evidence type="ECO:0000256" key="9">
    <source>
        <dbReference type="SAM" id="Phobius"/>
    </source>
</evidence>